<dbReference type="SUPFAM" id="SSF56752">
    <property type="entry name" value="D-aminoacid aminotransferase-like PLP-dependent enzymes"/>
    <property type="match status" value="1"/>
</dbReference>
<gene>
    <name evidence="5" type="primary">pabC</name>
    <name evidence="5" type="ORF">E2626_15795</name>
</gene>
<comment type="cofactor">
    <cofactor evidence="1">
        <name>pyridoxal 5'-phosphate</name>
        <dbReference type="ChEBI" id="CHEBI:597326"/>
    </cofactor>
</comment>
<dbReference type="InterPro" id="IPR043132">
    <property type="entry name" value="BCAT-like_C"/>
</dbReference>
<proteinExistence type="inferred from homology"/>
<dbReference type="RefSeq" id="WP_134382907.1">
    <property type="nucleotide sequence ID" value="NZ_SORX01000013.1"/>
</dbReference>
<dbReference type="PANTHER" id="PTHR42743:SF11">
    <property type="entry name" value="AMINODEOXYCHORISMATE LYASE"/>
    <property type="match status" value="1"/>
</dbReference>
<evidence type="ECO:0000313" key="5">
    <source>
        <dbReference type="EMBL" id="TFD98367.1"/>
    </source>
</evidence>
<dbReference type="GO" id="GO:0005829">
    <property type="term" value="C:cytosol"/>
    <property type="evidence" value="ECO:0007669"/>
    <property type="project" value="TreeGrafter"/>
</dbReference>
<dbReference type="Gene3D" id="3.30.470.10">
    <property type="match status" value="1"/>
</dbReference>
<dbReference type="GO" id="GO:0046394">
    <property type="term" value="P:carboxylic acid biosynthetic process"/>
    <property type="evidence" value="ECO:0007669"/>
    <property type="project" value="UniProtKB-ARBA"/>
</dbReference>
<dbReference type="EMBL" id="SORX01000013">
    <property type="protein sequence ID" value="TFD98367.1"/>
    <property type="molecule type" value="Genomic_DNA"/>
</dbReference>
<organism evidence="5 6">
    <name type="scientific">Jeotgalibacillus salarius</name>
    <dbReference type="NCBI Taxonomy" id="546023"/>
    <lineage>
        <taxon>Bacteria</taxon>
        <taxon>Bacillati</taxon>
        <taxon>Bacillota</taxon>
        <taxon>Bacilli</taxon>
        <taxon>Bacillales</taxon>
        <taxon>Caryophanaceae</taxon>
        <taxon>Jeotgalibacillus</taxon>
    </lineage>
</organism>
<evidence type="ECO:0000256" key="2">
    <source>
        <dbReference type="ARBA" id="ARBA00009320"/>
    </source>
</evidence>
<name>A0A4Y8L7S7_9BACL</name>
<dbReference type="Pfam" id="PF01063">
    <property type="entry name" value="Aminotran_4"/>
    <property type="match status" value="1"/>
</dbReference>
<comment type="subunit">
    <text evidence="3">Homodimer.</text>
</comment>
<evidence type="ECO:0000256" key="1">
    <source>
        <dbReference type="ARBA" id="ARBA00001933"/>
    </source>
</evidence>
<dbReference type="OrthoDB" id="9805628at2"/>
<keyword evidence="6" id="KW-1185">Reference proteome</keyword>
<dbReference type="EC" id="4.1.3.38" evidence="5"/>
<dbReference type="GO" id="GO:0008696">
    <property type="term" value="F:4-amino-4-deoxychorismate lyase activity"/>
    <property type="evidence" value="ECO:0007669"/>
    <property type="project" value="UniProtKB-EC"/>
</dbReference>
<evidence type="ECO:0000313" key="6">
    <source>
        <dbReference type="Proteomes" id="UP000297776"/>
    </source>
</evidence>
<dbReference type="NCBIfam" id="NF005800">
    <property type="entry name" value="PRK07650.1"/>
    <property type="match status" value="1"/>
</dbReference>
<sequence length="280" mass="31497">MKLWLNGDIMEEAEARISPFDHGFLYGMGAFETFRTYNGFPFLIGDHLKRLQFAMDKMGIEADLTIDDLKLMVEQLRVANGGEDGYFRLNVSAGVRGIGLDPSPYKEPMIMLLQKALPKPPAERHAQWLKLRRNTPETDVRLKSHHYFNNLAARKEVTDAKTEGIFLTEDGVISEGLASNVYWVKDGTLYTPDASTGMLEGITKKMVLALAQAEGIPVKEGRFKREDAEGASEWFLSNSIQEIVPISLFEGQSFPIDGPVCSILKYLYKKKTKLQIESVE</sequence>
<dbReference type="InterPro" id="IPR036038">
    <property type="entry name" value="Aminotransferase-like"/>
</dbReference>
<evidence type="ECO:0000256" key="3">
    <source>
        <dbReference type="ARBA" id="ARBA00011738"/>
    </source>
</evidence>
<comment type="similarity">
    <text evidence="2">Belongs to the class-IV pyridoxal-phosphate-dependent aminotransferase family.</text>
</comment>
<dbReference type="InterPro" id="IPR001544">
    <property type="entry name" value="Aminotrans_IV"/>
</dbReference>
<comment type="caution">
    <text evidence="5">The sequence shown here is derived from an EMBL/GenBank/DDBJ whole genome shotgun (WGS) entry which is preliminary data.</text>
</comment>
<keyword evidence="4" id="KW-0663">Pyridoxal phosphate</keyword>
<dbReference type="PANTHER" id="PTHR42743">
    <property type="entry name" value="AMINO-ACID AMINOTRANSFERASE"/>
    <property type="match status" value="1"/>
</dbReference>
<dbReference type="InterPro" id="IPR050571">
    <property type="entry name" value="Class-IV_PLP-Dep_Aminotrnsfr"/>
</dbReference>
<reference evidence="5 6" key="1">
    <citation type="submission" date="2019-03" db="EMBL/GenBank/DDBJ databases">
        <authorList>
            <person name="Yang Y."/>
        </authorList>
    </citation>
    <scope>NUCLEOTIDE SEQUENCE [LARGE SCALE GENOMIC DNA]</scope>
    <source>
        <strain evidence="5 6">ASL-1</strain>
    </source>
</reference>
<dbReference type="Gene3D" id="3.20.10.10">
    <property type="entry name" value="D-amino Acid Aminotransferase, subunit A, domain 2"/>
    <property type="match status" value="1"/>
</dbReference>
<dbReference type="InterPro" id="IPR043131">
    <property type="entry name" value="BCAT-like_N"/>
</dbReference>
<accession>A0A4Y8L7S7</accession>
<dbReference type="GO" id="GO:0008652">
    <property type="term" value="P:amino acid biosynthetic process"/>
    <property type="evidence" value="ECO:0007669"/>
    <property type="project" value="UniProtKB-ARBA"/>
</dbReference>
<keyword evidence="5" id="KW-0456">Lyase</keyword>
<evidence type="ECO:0000256" key="4">
    <source>
        <dbReference type="ARBA" id="ARBA00022898"/>
    </source>
</evidence>
<dbReference type="FunFam" id="3.20.10.10:FF:000002">
    <property type="entry name" value="D-alanine aminotransferase"/>
    <property type="match status" value="1"/>
</dbReference>
<protein>
    <submittedName>
        <fullName evidence="5">Aminodeoxychorismate lyase</fullName>
        <ecNumber evidence="5">4.1.3.38</ecNumber>
    </submittedName>
</protein>
<dbReference type="AlphaFoldDB" id="A0A4Y8L7S7"/>
<dbReference type="Proteomes" id="UP000297776">
    <property type="component" value="Unassembled WGS sequence"/>
</dbReference>